<feature type="signal peptide" evidence="2">
    <location>
        <begin position="1"/>
        <end position="24"/>
    </location>
</feature>
<proteinExistence type="predicted"/>
<dbReference type="Proteomes" id="UP000003204">
    <property type="component" value="Unassembled WGS sequence"/>
</dbReference>
<dbReference type="AlphaFoldDB" id="A0A828SG65"/>
<keyword evidence="1 3" id="KW-0812">Transmembrane</keyword>
<dbReference type="InterPro" id="IPR011050">
    <property type="entry name" value="Pectin_lyase_fold/virulence"/>
</dbReference>
<protein>
    <submittedName>
        <fullName evidence="3">Gammaproteobacterial enzyme transmembrane domain protein</fullName>
    </submittedName>
</protein>
<feature type="transmembrane region" description="Helical" evidence="1">
    <location>
        <begin position="789"/>
        <end position="809"/>
    </location>
</feature>
<gene>
    <name evidence="3" type="ORF">HMPREF0022_03421</name>
</gene>
<dbReference type="EMBL" id="ACYS02000188">
    <property type="protein sequence ID" value="EGJ66899.1"/>
    <property type="molecule type" value="Genomic_DNA"/>
</dbReference>
<keyword evidence="2" id="KW-0732">Signal</keyword>
<reference evidence="3 4" key="1">
    <citation type="submission" date="2011-04" db="EMBL/GenBank/DDBJ databases">
        <authorList>
            <person name="Weinstock G."/>
            <person name="Sodergren E."/>
            <person name="Clifton S."/>
            <person name="Fulton L."/>
            <person name="Fulton B."/>
            <person name="Courtney L."/>
            <person name="Fronick C."/>
            <person name="Harrison M."/>
            <person name="Strong C."/>
            <person name="Farmer C."/>
            <person name="Delahaunty K."/>
            <person name="Markovic C."/>
            <person name="Hall O."/>
            <person name="Minx P."/>
            <person name="Tomlinson C."/>
            <person name="Mitreva M."/>
            <person name="Hou S."/>
            <person name="Chen J."/>
            <person name="Wollam A."/>
            <person name="Pepin K.H."/>
            <person name="Johnson M."/>
            <person name="Bhonagiri V."/>
            <person name="Zhang X."/>
            <person name="Suruliraj S."/>
            <person name="Warren W."/>
            <person name="Chinwalla A."/>
            <person name="Mardis E.R."/>
            <person name="Wilson R.K."/>
        </authorList>
    </citation>
    <scope>NUCLEOTIDE SEQUENCE [LARGE SCALE GENOMIC DNA]</scope>
    <source>
        <strain evidence="3 4">6014059</strain>
    </source>
</reference>
<accession>A0A828SG65</accession>
<evidence type="ECO:0000313" key="3">
    <source>
        <dbReference type="EMBL" id="EGJ66899.1"/>
    </source>
</evidence>
<sequence>MRTMKNYQKVLGVLTVIAAMPLMAQTTIKVTTFNDEDNENMNTCSLREAITAAEMRKSYGGCEVPAIDQNYTIQLDAGTYTLNKELTPKIALNIIGKEATDWERKGVLTNDYPAQKPLQTRINAGGKSRIFNTAVYQQSLTLTNIILENGKSAEQGGAIYAGADVTLKNSQILNSQASKGGAIYLGGSTASLTMNHSLVQGNGKASTEGSILAMSCMFNNSYSGRIFSFDSNSFIDNGGINSISIFDFCGSPTAKFTNNTIAKNLASLTNGNIIKFTGDADPLKNQTSKLSSSSSLTLQNNTIVENSAYTTFLYDKLGTKELNFNILAFNTGSYACKYLLGAAAAEKDTGLNLKFNALNLNGNTPKCDIPTEVISTGNTNIDIKNEVFSNLLEPLKEANENNGFLPIYYPKNNFSATDLIDVDLENKGTCQTQDQRGLSRLVSNTYYYQTLEKSKNSCDIGSVELMKLTAGDLEGLSNISFTTLLETYQKSYDLYDSLLKDPTTPSNFIVYYKVRLAEFKDLLDKFKNDSAHINTKYRAIYIDLKNYGFPLPTEDSNHVLKFFNTTDYSVKAEPLGVGQKVEDLTSDTETKKNQRCEWNPTVQQILFYRVDDDITSSTTYEFCKYTITTKTGVELSSGLIKAKFGNITPVSGDGTITFKYLANEIIPLNLLKYANDDGDGPVGTLVTKPNKPPFWVNDKGVELPIYLPSKNSKDGIFTVVKADREGPCPGKDSKNTCYGGNIYIQAKNVFNTFNDTLTYYVYDADGTISAKAGTINLVSTATTTDDSRGGGGGSIGILSIASLLSLIAYRRYRK</sequence>
<dbReference type="NCBIfam" id="TIGR04214">
    <property type="entry name" value="CSLREA_Nterm"/>
    <property type="match status" value="1"/>
</dbReference>
<dbReference type="InterPro" id="IPR026457">
    <property type="entry name" value="CSLREA_Nterm"/>
</dbReference>
<name>A0A828SG65_ACIBA</name>
<keyword evidence="1" id="KW-1133">Transmembrane helix</keyword>
<evidence type="ECO:0000256" key="1">
    <source>
        <dbReference type="SAM" id="Phobius"/>
    </source>
</evidence>
<evidence type="ECO:0000313" key="4">
    <source>
        <dbReference type="Proteomes" id="UP000003204"/>
    </source>
</evidence>
<feature type="chain" id="PRO_5032589864" evidence="2">
    <location>
        <begin position="25"/>
        <end position="814"/>
    </location>
</feature>
<organism evidence="3 4">
    <name type="scientific">Acinetobacter baumannii 6014059</name>
    <dbReference type="NCBI Taxonomy" id="525242"/>
    <lineage>
        <taxon>Bacteria</taxon>
        <taxon>Pseudomonadati</taxon>
        <taxon>Pseudomonadota</taxon>
        <taxon>Gammaproteobacteria</taxon>
        <taxon>Moraxellales</taxon>
        <taxon>Moraxellaceae</taxon>
        <taxon>Acinetobacter</taxon>
        <taxon>Acinetobacter calcoaceticus/baumannii complex</taxon>
    </lineage>
</organism>
<comment type="caution">
    <text evidence="3">The sequence shown here is derived from an EMBL/GenBank/DDBJ whole genome shotgun (WGS) entry which is preliminary data.</text>
</comment>
<keyword evidence="1" id="KW-0472">Membrane</keyword>
<evidence type="ECO:0000256" key="2">
    <source>
        <dbReference type="SAM" id="SignalP"/>
    </source>
</evidence>
<dbReference type="SUPFAM" id="SSF51126">
    <property type="entry name" value="Pectin lyase-like"/>
    <property type="match status" value="1"/>
</dbReference>